<accession>A0A660KR16</accession>
<dbReference type="EMBL" id="CM017324">
    <property type="protein sequence ID" value="KAE8037868.1"/>
    <property type="molecule type" value="Genomic_DNA"/>
</dbReference>
<protein>
    <submittedName>
        <fullName evidence="2">Uncharacterized protein</fullName>
    </submittedName>
</protein>
<gene>
    <name evidence="2" type="ORF">FH972_010423</name>
</gene>
<reference evidence="2 3" key="1">
    <citation type="submission" date="2019-06" db="EMBL/GenBank/DDBJ databases">
        <title>A chromosomal-level reference genome of Carpinus fangiana (Coryloideae, Betulaceae).</title>
        <authorList>
            <person name="Yang X."/>
            <person name="Wang Z."/>
            <person name="Zhang L."/>
            <person name="Hao G."/>
            <person name="Liu J."/>
            <person name="Yang Y."/>
        </authorList>
    </citation>
    <scope>NUCLEOTIDE SEQUENCE [LARGE SCALE GENOMIC DNA]</scope>
    <source>
        <strain evidence="2">Cfa_2016G</strain>
        <tissue evidence="2">Leaf</tissue>
    </source>
</reference>
<dbReference type="OrthoDB" id="10460620at2759"/>
<name>A0A660KR16_9ROSI</name>
<keyword evidence="3" id="KW-1185">Reference proteome</keyword>
<evidence type="ECO:0000313" key="2">
    <source>
        <dbReference type="EMBL" id="KAE8037868.1"/>
    </source>
</evidence>
<dbReference type="AlphaFoldDB" id="A0A660KR16"/>
<evidence type="ECO:0000313" key="3">
    <source>
        <dbReference type="Proteomes" id="UP000327013"/>
    </source>
</evidence>
<evidence type="ECO:0000256" key="1">
    <source>
        <dbReference type="SAM" id="MobiDB-lite"/>
    </source>
</evidence>
<dbReference type="Proteomes" id="UP000327013">
    <property type="component" value="Chromosome 4"/>
</dbReference>
<organism evidence="2 3">
    <name type="scientific">Carpinus fangiana</name>
    <dbReference type="NCBI Taxonomy" id="176857"/>
    <lineage>
        <taxon>Eukaryota</taxon>
        <taxon>Viridiplantae</taxon>
        <taxon>Streptophyta</taxon>
        <taxon>Embryophyta</taxon>
        <taxon>Tracheophyta</taxon>
        <taxon>Spermatophyta</taxon>
        <taxon>Magnoliopsida</taxon>
        <taxon>eudicotyledons</taxon>
        <taxon>Gunneridae</taxon>
        <taxon>Pentapetalae</taxon>
        <taxon>rosids</taxon>
        <taxon>fabids</taxon>
        <taxon>Fagales</taxon>
        <taxon>Betulaceae</taxon>
        <taxon>Carpinus</taxon>
    </lineage>
</organism>
<proteinExistence type="predicted"/>
<feature type="region of interest" description="Disordered" evidence="1">
    <location>
        <begin position="1"/>
        <end position="34"/>
    </location>
</feature>
<sequence>MDAYEEEVEPVAGKRVRKETTLASGKPDKGEPGAKLKKRARVLVEVMANDIMAFIDFL</sequence>